<dbReference type="EMBL" id="KN838551">
    <property type="protein sequence ID" value="KIK06777.1"/>
    <property type="molecule type" value="Genomic_DNA"/>
</dbReference>
<keyword evidence="3" id="KW-1185">Reference proteome</keyword>
<name>A0A0C9Y933_9AGAR</name>
<feature type="compositionally biased region" description="Low complexity" evidence="1">
    <location>
        <begin position="239"/>
        <end position="249"/>
    </location>
</feature>
<reference evidence="3" key="2">
    <citation type="submission" date="2015-01" db="EMBL/GenBank/DDBJ databases">
        <title>Evolutionary Origins and Diversification of the Mycorrhizal Mutualists.</title>
        <authorList>
            <consortium name="DOE Joint Genome Institute"/>
            <consortium name="Mycorrhizal Genomics Consortium"/>
            <person name="Kohler A."/>
            <person name="Kuo A."/>
            <person name="Nagy L.G."/>
            <person name="Floudas D."/>
            <person name="Copeland A."/>
            <person name="Barry K.W."/>
            <person name="Cichocki N."/>
            <person name="Veneault-Fourrey C."/>
            <person name="LaButti K."/>
            <person name="Lindquist E.A."/>
            <person name="Lipzen A."/>
            <person name="Lundell T."/>
            <person name="Morin E."/>
            <person name="Murat C."/>
            <person name="Riley R."/>
            <person name="Ohm R."/>
            <person name="Sun H."/>
            <person name="Tunlid A."/>
            <person name="Henrissat B."/>
            <person name="Grigoriev I.V."/>
            <person name="Hibbett D.S."/>
            <person name="Martin F."/>
        </authorList>
    </citation>
    <scope>NUCLEOTIDE SEQUENCE [LARGE SCALE GENOMIC DNA]</scope>
    <source>
        <strain evidence="3">LaAM-08-1</strain>
    </source>
</reference>
<dbReference type="InterPro" id="IPR051888">
    <property type="entry name" value="UPF0148_domain"/>
</dbReference>
<feature type="region of interest" description="Disordered" evidence="1">
    <location>
        <begin position="63"/>
        <end position="129"/>
    </location>
</feature>
<dbReference type="HOGENOM" id="CLU_069689_0_0_1"/>
<gene>
    <name evidence="2" type="ORF">K443DRAFT_674060</name>
</gene>
<dbReference type="Proteomes" id="UP000054477">
    <property type="component" value="Unassembled WGS sequence"/>
</dbReference>
<dbReference type="PANTHER" id="PTHR16537">
    <property type="entry name" value="SJOEGREN SYNDROME/SCLERODERMA AUTOANTIGEN 1"/>
    <property type="match status" value="1"/>
</dbReference>
<reference evidence="2 3" key="1">
    <citation type="submission" date="2014-04" db="EMBL/GenBank/DDBJ databases">
        <authorList>
            <consortium name="DOE Joint Genome Institute"/>
            <person name="Kuo A."/>
            <person name="Kohler A."/>
            <person name="Nagy L.G."/>
            <person name="Floudas D."/>
            <person name="Copeland A."/>
            <person name="Barry K.W."/>
            <person name="Cichocki N."/>
            <person name="Veneault-Fourrey C."/>
            <person name="LaButti K."/>
            <person name="Lindquist E.A."/>
            <person name="Lipzen A."/>
            <person name="Lundell T."/>
            <person name="Morin E."/>
            <person name="Murat C."/>
            <person name="Sun H."/>
            <person name="Tunlid A."/>
            <person name="Henrissat B."/>
            <person name="Grigoriev I.V."/>
            <person name="Hibbett D.S."/>
            <person name="Martin F."/>
            <person name="Nordberg H.P."/>
            <person name="Cantor M.N."/>
            <person name="Hua S.X."/>
        </authorList>
    </citation>
    <scope>NUCLEOTIDE SEQUENCE [LARGE SCALE GENOMIC DNA]</scope>
    <source>
        <strain evidence="2 3">LaAM-08-1</strain>
    </source>
</reference>
<dbReference type="Pfam" id="PF06677">
    <property type="entry name" value="Auto_anti-p27"/>
    <property type="match status" value="2"/>
</dbReference>
<proteinExistence type="predicted"/>
<feature type="region of interest" description="Disordered" evidence="1">
    <location>
        <begin position="220"/>
        <end position="249"/>
    </location>
</feature>
<evidence type="ECO:0000256" key="1">
    <source>
        <dbReference type="SAM" id="MobiDB-lite"/>
    </source>
</evidence>
<feature type="compositionally biased region" description="Basic and acidic residues" evidence="1">
    <location>
        <begin position="112"/>
        <end position="125"/>
    </location>
</feature>
<accession>A0A0C9Y933</accession>
<protein>
    <recommendedName>
        <fullName evidence="4">Sjogrens syndrome scleroderma autoantigen 1 family protein</fullName>
    </recommendedName>
</protein>
<organism evidence="2 3">
    <name type="scientific">Laccaria amethystina LaAM-08-1</name>
    <dbReference type="NCBI Taxonomy" id="1095629"/>
    <lineage>
        <taxon>Eukaryota</taxon>
        <taxon>Fungi</taxon>
        <taxon>Dikarya</taxon>
        <taxon>Basidiomycota</taxon>
        <taxon>Agaricomycotina</taxon>
        <taxon>Agaricomycetes</taxon>
        <taxon>Agaricomycetidae</taxon>
        <taxon>Agaricales</taxon>
        <taxon>Agaricineae</taxon>
        <taxon>Hydnangiaceae</taxon>
        <taxon>Laccaria</taxon>
    </lineage>
</organism>
<dbReference type="InterPro" id="IPR009563">
    <property type="entry name" value="SSSCA1"/>
</dbReference>
<sequence length="317" mass="34046">MTSIADVSSIMGEYMLKGWVLTDQSCPTPGCSVPIMRSPRGISPVIEFCASCQGVPKISTPIDIPQLADTNDPANLSRSTSSTSHLSRSSTPLTEISEEFAPQNFSPPPETEETRRRREQSDRASSEIGNRLLKGWAMLGEECPNSTCFGVPLLRPPKAGGEKDPRKECVICGNVYVTDVDYSGRESMILAGNDTSLNVNNAAALSPYSAPSKVAIALTPNESDQQPKREPIKLSTSQTLEPATSAPSASLALDESSQALQTTLQSLSSRLRFLTLAYPGLDVASIESTADAISKVTQALTHVKQLQWSERRAIGFA</sequence>
<dbReference type="AlphaFoldDB" id="A0A0C9Y933"/>
<evidence type="ECO:0000313" key="3">
    <source>
        <dbReference type="Proteomes" id="UP000054477"/>
    </source>
</evidence>
<dbReference type="PANTHER" id="PTHR16537:SF1">
    <property type="entry name" value="PROTEIN ZNRD2"/>
    <property type="match status" value="1"/>
</dbReference>
<evidence type="ECO:0000313" key="2">
    <source>
        <dbReference type="EMBL" id="KIK06777.1"/>
    </source>
</evidence>
<feature type="compositionally biased region" description="Low complexity" evidence="1">
    <location>
        <begin position="76"/>
        <end position="94"/>
    </location>
</feature>
<evidence type="ECO:0008006" key="4">
    <source>
        <dbReference type="Google" id="ProtNLM"/>
    </source>
</evidence>
<dbReference type="OrthoDB" id="28939at2759"/>
<dbReference type="STRING" id="1095629.A0A0C9Y933"/>